<keyword evidence="2" id="KW-1185">Reference proteome</keyword>
<organism evidence="1 2">
    <name type="scientific">Paenibacillus lignilyticus</name>
    <dbReference type="NCBI Taxonomy" id="1172615"/>
    <lineage>
        <taxon>Bacteria</taxon>
        <taxon>Bacillati</taxon>
        <taxon>Bacillota</taxon>
        <taxon>Bacilli</taxon>
        <taxon>Bacillales</taxon>
        <taxon>Paenibacillaceae</taxon>
        <taxon>Paenibacillus</taxon>
    </lineage>
</organism>
<proteinExistence type="predicted"/>
<comment type="caution">
    <text evidence="1">The sequence shown here is derived from an EMBL/GenBank/DDBJ whole genome shotgun (WGS) entry which is preliminary data.</text>
</comment>
<dbReference type="Proteomes" id="UP000673394">
    <property type="component" value="Unassembled WGS sequence"/>
</dbReference>
<protein>
    <submittedName>
        <fullName evidence="1">Uncharacterized protein</fullName>
    </submittedName>
</protein>
<evidence type="ECO:0000313" key="2">
    <source>
        <dbReference type="Proteomes" id="UP000673394"/>
    </source>
</evidence>
<evidence type="ECO:0000313" key="1">
    <source>
        <dbReference type="EMBL" id="MBP3963099.1"/>
    </source>
</evidence>
<name>A0ABS5CAT6_9BACL</name>
<dbReference type="EMBL" id="JAGKSP010000003">
    <property type="protein sequence ID" value="MBP3963099.1"/>
    <property type="molecule type" value="Genomic_DNA"/>
</dbReference>
<sequence length="172" mass="20187">MATRVYLFLEEKAFLLKAWEDAGEEFKRCVDNQRITVRQGRNANHANIVVECDDVGLALKFSLSDLKQENSPMLTSMEQSVVDDIEDHHFDYWDQIPPVGVVEIYDLALERGELTTDAEVKAFFTLIFHFLLKHFLLFAFRESEIQSIRSYMMNWNCTLKTFYHNGETCYRI</sequence>
<accession>A0ABS5CAT6</accession>
<reference evidence="1 2" key="1">
    <citation type="submission" date="2021-04" db="EMBL/GenBank/DDBJ databases">
        <title>Paenibacillus sp. DLE-14 whole genome sequence.</title>
        <authorList>
            <person name="Ham Y.J."/>
        </authorList>
    </citation>
    <scope>NUCLEOTIDE SEQUENCE [LARGE SCALE GENOMIC DNA]</scope>
    <source>
        <strain evidence="1 2">DLE-14</strain>
    </source>
</reference>
<dbReference type="RefSeq" id="WP_210657936.1">
    <property type="nucleotide sequence ID" value="NZ_JAGKSP010000003.1"/>
</dbReference>
<gene>
    <name evidence="1" type="ORF">I8J30_10350</name>
</gene>